<sequence length="103" mass="11508">MRRLLRQLGVAGLMNHQTDDKLITGAFVIKASDDDGLIHQPHCQDFIDSAHNKKFFLLRNGKDDRIQSDVTAIALSGQIIGIRPILMALTWVSTELTLKILTL</sequence>
<evidence type="ECO:0000313" key="1">
    <source>
        <dbReference type="EMBL" id="MBD2199689.1"/>
    </source>
</evidence>
<proteinExistence type="predicted"/>
<organism evidence="1 2">
    <name type="scientific">Calothrix parietina FACHB-288</name>
    <dbReference type="NCBI Taxonomy" id="2692896"/>
    <lineage>
        <taxon>Bacteria</taxon>
        <taxon>Bacillati</taxon>
        <taxon>Cyanobacteriota</taxon>
        <taxon>Cyanophyceae</taxon>
        <taxon>Nostocales</taxon>
        <taxon>Calotrichaceae</taxon>
        <taxon>Calothrix</taxon>
    </lineage>
</organism>
<keyword evidence="2" id="KW-1185">Reference proteome</keyword>
<protein>
    <submittedName>
        <fullName evidence="1">Uncharacterized protein</fullName>
    </submittedName>
</protein>
<evidence type="ECO:0000313" key="2">
    <source>
        <dbReference type="Proteomes" id="UP000658514"/>
    </source>
</evidence>
<dbReference type="EMBL" id="JACJQH010000065">
    <property type="protein sequence ID" value="MBD2199689.1"/>
    <property type="molecule type" value="Genomic_DNA"/>
</dbReference>
<reference evidence="1 2" key="1">
    <citation type="journal article" date="2020" name="ISME J.">
        <title>Comparative genomics reveals insights into cyanobacterial evolution and habitat adaptation.</title>
        <authorList>
            <person name="Chen M.Y."/>
            <person name="Teng W.K."/>
            <person name="Zhao L."/>
            <person name="Hu C.X."/>
            <person name="Zhou Y.K."/>
            <person name="Han B.P."/>
            <person name="Song L.R."/>
            <person name="Shu W.S."/>
        </authorList>
    </citation>
    <scope>NUCLEOTIDE SEQUENCE [LARGE SCALE GENOMIC DNA]</scope>
    <source>
        <strain evidence="1 2">FACHB-288</strain>
    </source>
</reference>
<accession>A0ABR8AIX7</accession>
<gene>
    <name evidence="1" type="ORF">H6G24_30165</name>
</gene>
<dbReference type="Proteomes" id="UP000658514">
    <property type="component" value="Unassembled WGS sequence"/>
</dbReference>
<comment type="caution">
    <text evidence="1">The sequence shown here is derived from an EMBL/GenBank/DDBJ whole genome shotgun (WGS) entry which is preliminary data.</text>
</comment>
<name>A0ABR8AIX7_9CYAN</name>
<dbReference type="RefSeq" id="WP_190549418.1">
    <property type="nucleotide sequence ID" value="NZ_JACJQH010000065.1"/>
</dbReference>